<proteinExistence type="predicted"/>
<dbReference type="PANTHER" id="PTHR28674">
    <property type="entry name" value="SIMILAR TO DNA SEGMENT, CHR 10, WAYNE STATE UNIVERSITY 102,-EXPRESSED"/>
    <property type="match status" value="1"/>
</dbReference>
<dbReference type="GO" id="GO:0000492">
    <property type="term" value="P:box C/D snoRNP assembly"/>
    <property type="evidence" value="ECO:0007669"/>
    <property type="project" value="InterPro"/>
</dbReference>
<protein>
    <submittedName>
        <fullName evidence="2">NOP protein chaperone 1</fullName>
    </submittedName>
</protein>
<keyword evidence="3" id="KW-1185">Reference proteome</keyword>
<dbReference type="GO" id="GO:0062064">
    <property type="term" value="F:box C/D methylation guide snoRNP complex binding"/>
    <property type="evidence" value="ECO:0007669"/>
    <property type="project" value="TreeGrafter"/>
</dbReference>
<dbReference type="InterPro" id="IPR027921">
    <property type="entry name" value="NOPCHAP1"/>
</dbReference>
<organism evidence="2 3">
    <name type="scientific">Dillenia turbinata</name>
    <dbReference type="NCBI Taxonomy" id="194707"/>
    <lineage>
        <taxon>Eukaryota</taxon>
        <taxon>Viridiplantae</taxon>
        <taxon>Streptophyta</taxon>
        <taxon>Embryophyta</taxon>
        <taxon>Tracheophyta</taxon>
        <taxon>Spermatophyta</taxon>
        <taxon>Magnoliopsida</taxon>
        <taxon>eudicotyledons</taxon>
        <taxon>Gunneridae</taxon>
        <taxon>Pentapetalae</taxon>
        <taxon>Dilleniales</taxon>
        <taxon>Dilleniaceae</taxon>
        <taxon>Dillenia</taxon>
    </lineage>
</organism>
<comment type="caution">
    <text evidence="2">The sequence shown here is derived from an EMBL/GenBank/DDBJ whole genome shotgun (WGS) entry which is preliminary data.</text>
</comment>
<sequence length="170" mass="18347">MEQRSKDLLHLEQKNLAPSSIVMGKVRDFLGVMAEANKRIELDAKENSGKSYDIEELTGNESEYIEMDLMLGIADLHTPEAVAAAQAAIAGSQPVISLAGANSESELESNSDGGSSDEEDDNTDDVGKDDRSTCLPSNSEGPESVKAESLSEALGNRHRNKKRQRIVELS</sequence>
<feature type="region of interest" description="Disordered" evidence="1">
    <location>
        <begin position="99"/>
        <end position="170"/>
    </location>
</feature>
<feature type="compositionally biased region" description="Acidic residues" evidence="1">
    <location>
        <begin position="105"/>
        <end position="124"/>
    </location>
</feature>
<evidence type="ECO:0000256" key="1">
    <source>
        <dbReference type="SAM" id="MobiDB-lite"/>
    </source>
</evidence>
<accession>A0AAN8W0B9</accession>
<dbReference type="AlphaFoldDB" id="A0AAN8W0B9"/>
<dbReference type="Proteomes" id="UP001370490">
    <property type="component" value="Unassembled WGS sequence"/>
</dbReference>
<dbReference type="PANTHER" id="PTHR28674:SF1">
    <property type="entry name" value="NOP PROTEIN CHAPERONE 1"/>
    <property type="match status" value="1"/>
</dbReference>
<gene>
    <name evidence="2" type="ORF">RJ641_024791</name>
</gene>
<evidence type="ECO:0000313" key="2">
    <source>
        <dbReference type="EMBL" id="KAK6943689.1"/>
    </source>
</evidence>
<dbReference type="EMBL" id="JBAMMX010000003">
    <property type="protein sequence ID" value="KAK6943689.1"/>
    <property type="molecule type" value="Genomic_DNA"/>
</dbReference>
<reference evidence="2 3" key="1">
    <citation type="submission" date="2023-12" db="EMBL/GenBank/DDBJ databases">
        <title>A high-quality genome assembly for Dillenia turbinata (Dilleniales).</title>
        <authorList>
            <person name="Chanderbali A."/>
        </authorList>
    </citation>
    <scope>NUCLEOTIDE SEQUENCE [LARGE SCALE GENOMIC DNA]</scope>
    <source>
        <strain evidence="2">LSX21</strain>
        <tissue evidence="2">Leaf</tissue>
    </source>
</reference>
<evidence type="ECO:0000313" key="3">
    <source>
        <dbReference type="Proteomes" id="UP001370490"/>
    </source>
</evidence>
<name>A0AAN8W0B9_9MAGN</name>
<dbReference type="Pfam" id="PF15370">
    <property type="entry name" value="NOPCHAP1"/>
    <property type="match status" value="1"/>
</dbReference>